<evidence type="ECO:0000313" key="4">
    <source>
        <dbReference type="Proteomes" id="UP000461409"/>
    </source>
</evidence>
<protein>
    <submittedName>
        <fullName evidence="3">Restriction endonuclease</fullName>
    </submittedName>
</protein>
<evidence type="ECO:0000259" key="2">
    <source>
        <dbReference type="Pfam" id="PF04851"/>
    </source>
</evidence>
<keyword evidence="3" id="KW-0378">Hydrolase</keyword>
<dbReference type="Pfam" id="PF04851">
    <property type="entry name" value="ResIII"/>
    <property type="match status" value="1"/>
</dbReference>
<comment type="caution">
    <text evidence="3">The sequence shown here is derived from an EMBL/GenBank/DDBJ whole genome shotgun (WGS) entry which is preliminary data.</text>
</comment>
<feature type="domain" description="Helicase/UvrB N-terminal" evidence="2">
    <location>
        <begin position="133"/>
        <end position="324"/>
    </location>
</feature>
<sequence>MSGACRFRTPTGGTVPGTFYDQPILNSPYAAPSFHHPLDDHGQPIEQPAVSGRRPSRFIVPVPKSRKSASSAQASLELETYTEYGLVNEIRGYVDAWRKLPNPADWGVEPATQRLLDYWRNHNFSAIRPFFCQVEAVETIIWLTEVAPKRAATKGLLDQLVKANEEANPDLFRLAMKMATGSGKTTVMAMLIAWQTVNAVRKPTSKNFSRAFLIVAPGITIRDRLRVLLPSDPQNYYETRELIPPELVGEVRKAEIVITNYHAFKHRETLQIPKVAKGLLQGNEPEPIRTLESDAAMLERACGDLLSFRHVNVINDEAHHCYRHKVGGEVEKLTGDEKKEADENEEAARLWINGIEALKRKVGVRAVYDLSATPFFLRGSGYPEGFLFPWVVSDFSLMDAIECGIVKLPRVPVADNVPQTDSLIYRDLWKHVGKDLPKSASAAGKLSPLDLSRQAPELITALYALYSHYEQTYDLWDREGIDVPPVFIVVCQNTAISRLVFEWIAGFERDAEDESGERLAAHHGHLEHFRNYDEHGGRLARPRTLLIDSRQIEAGDALDKGFRDAAEAEIDLFKRELAQREGAGNPDDVSDSDLLREVMNTVGRKGRLGEQIRCVVSVSMLTEGWDTNTVTHILGVRAFGTQLLCEQVVGRGLRRQSYELNEHGLFDVEYADVMGIPFDFTGKPQTATPVKPKPVTRVHAMRERSELEIEYPRVSGYRKDLPNEKLVAEFNEDSRLTITPADIGPTKVFMEGIVGEGVVITPTVLESLRPSEISFNLAKHLLYNVFRDEDGIPKQHLFPQIQRIARRWIDAGYLVPQGVPIGAILYQHLLARASEKIDAACNRGAGDDVKIKAVLDSYNPKGSTRFVNFITSKPCQATAARPPRSHISHVVLDSDWEGELANVLESHPKVLAFAKNQGLGFEVPYLCGGVARRYVPDFLVRLEAESGEPINLVLEVKGYRGEDAVAKKETMETLWVPGVNQLGGFGRWHFAEFCNWASMEEDFASLVDQVTSAATSAAGGVGV</sequence>
<dbReference type="GO" id="GO:0005829">
    <property type="term" value="C:cytosol"/>
    <property type="evidence" value="ECO:0007669"/>
    <property type="project" value="TreeGrafter"/>
</dbReference>
<dbReference type="EMBL" id="WUBR01000001">
    <property type="protein sequence ID" value="MWV26747.1"/>
    <property type="molecule type" value="Genomic_DNA"/>
</dbReference>
<dbReference type="Gene3D" id="3.40.50.300">
    <property type="entry name" value="P-loop containing nucleotide triphosphate hydrolases"/>
    <property type="match status" value="2"/>
</dbReference>
<keyword evidence="4" id="KW-1185">Reference proteome</keyword>
<organism evidence="3 4">
    <name type="scientific">Aurantiacibacter rhizosphaerae</name>
    <dbReference type="NCBI Taxonomy" id="2691582"/>
    <lineage>
        <taxon>Bacteria</taxon>
        <taxon>Pseudomonadati</taxon>
        <taxon>Pseudomonadota</taxon>
        <taxon>Alphaproteobacteria</taxon>
        <taxon>Sphingomonadales</taxon>
        <taxon>Erythrobacteraceae</taxon>
        <taxon>Aurantiacibacter</taxon>
    </lineage>
</organism>
<reference evidence="3 4" key="2">
    <citation type="submission" date="2020-02" db="EMBL/GenBank/DDBJ databases">
        <title>Erythrobacter dongmakensis sp. nov., isolated from a tidal mudflat.</title>
        <authorList>
            <person name="Kim I.S."/>
        </authorList>
    </citation>
    <scope>NUCLEOTIDE SEQUENCE [LARGE SCALE GENOMIC DNA]</scope>
    <source>
        <strain evidence="3 4">GH3-10</strain>
    </source>
</reference>
<dbReference type="GO" id="GO:0016787">
    <property type="term" value="F:hydrolase activity"/>
    <property type="evidence" value="ECO:0007669"/>
    <property type="project" value="InterPro"/>
</dbReference>
<keyword evidence="3" id="KW-0540">Nuclease</keyword>
<accession>A0A844X8U0</accession>
<evidence type="ECO:0000313" key="3">
    <source>
        <dbReference type="EMBL" id="MWV26747.1"/>
    </source>
</evidence>
<dbReference type="InterPro" id="IPR027417">
    <property type="entry name" value="P-loop_NTPase"/>
</dbReference>
<dbReference type="InterPro" id="IPR006935">
    <property type="entry name" value="Helicase/UvrB_N"/>
</dbReference>
<dbReference type="Proteomes" id="UP000461409">
    <property type="component" value="Unassembled WGS sequence"/>
</dbReference>
<gene>
    <name evidence="3" type="ORF">GRF63_02405</name>
</gene>
<proteinExistence type="predicted"/>
<dbReference type="GO" id="GO:0005524">
    <property type="term" value="F:ATP binding"/>
    <property type="evidence" value="ECO:0007669"/>
    <property type="project" value="InterPro"/>
</dbReference>
<dbReference type="PANTHER" id="PTHR47396:SF1">
    <property type="entry name" value="ATP-DEPENDENT HELICASE IRC3-RELATED"/>
    <property type="match status" value="1"/>
</dbReference>
<dbReference type="GO" id="GO:0004519">
    <property type="term" value="F:endonuclease activity"/>
    <property type="evidence" value="ECO:0007669"/>
    <property type="project" value="UniProtKB-KW"/>
</dbReference>
<evidence type="ECO:0000256" key="1">
    <source>
        <dbReference type="SAM" id="MobiDB-lite"/>
    </source>
</evidence>
<dbReference type="NCBIfam" id="NF046055">
    <property type="entry name" value="restr_BPTD_3080"/>
    <property type="match status" value="1"/>
</dbReference>
<dbReference type="AlphaFoldDB" id="A0A844X8U0"/>
<dbReference type="InterPro" id="IPR050742">
    <property type="entry name" value="Helicase_Restrict-Modif_Enz"/>
</dbReference>
<dbReference type="GO" id="GO:0003677">
    <property type="term" value="F:DNA binding"/>
    <property type="evidence" value="ECO:0007669"/>
    <property type="project" value="InterPro"/>
</dbReference>
<name>A0A844X8U0_9SPHN</name>
<keyword evidence="3" id="KW-0255">Endonuclease</keyword>
<reference evidence="3 4" key="1">
    <citation type="submission" date="2019-12" db="EMBL/GenBank/DDBJ databases">
        <authorList>
            <person name="Lee S.D."/>
        </authorList>
    </citation>
    <scope>NUCLEOTIDE SEQUENCE [LARGE SCALE GENOMIC DNA]</scope>
    <source>
        <strain evidence="3 4">GH3-10</strain>
    </source>
</reference>
<dbReference type="SUPFAM" id="SSF52540">
    <property type="entry name" value="P-loop containing nucleoside triphosphate hydrolases"/>
    <property type="match status" value="2"/>
</dbReference>
<dbReference type="PANTHER" id="PTHR47396">
    <property type="entry name" value="TYPE I RESTRICTION ENZYME ECOKI R PROTEIN"/>
    <property type="match status" value="1"/>
</dbReference>
<feature type="region of interest" description="Disordered" evidence="1">
    <location>
        <begin position="31"/>
        <end position="52"/>
    </location>
</feature>